<comment type="subcellular location">
    <subcellularLocation>
        <location evidence="2">Membrane</location>
        <topology evidence="2">Multi-pass membrane protein</topology>
    </subcellularLocation>
</comment>
<dbReference type="InterPro" id="IPR002541">
    <property type="entry name" value="Cyt_c_assembly"/>
</dbReference>
<dbReference type="PANTHER" id="PTHR30071">
    <property type="entry name" value="HEME EXPORTER PROTEIN C"/>
    <property type="match status" value="1"/>
</dbReference>
<dbReference type="GO" id="GO:0020037">
    <property type="term" value="F:heme binding"/>
    <property type="evidence" value="ECO:0007669"/>
    <property type="project" value="InterPro"/>
</dbReference>
<protein>
    <recommendedName>
        <fullName evidence="4">Heme exporter protein C</fullName>
    </recommendedName>
</protein>
<accession>A0A2S8SRT5</accession>
<evidence type="ECO:0000256" key="7">
    <source>
        <dbReference type="ARBA" id="ARBA00022989"/>
    </source>
</evidence>
<evidence type="ECO:0000313" key="11">
    <source>
        <dbReference type="EMBL" id="PQV63486.1"/>
    </source>
</evidence>
<keyword evidence="5 9" id="KW-0812">Transmembrane</keyword>
<keyword evidence="8 9" id="KW-0472">Membrane</keyword>
<feature type="transmembrane region" description="Helical" evidence="9">
    <location>
        <begin position="132"/>
        <end position="153"/>
    </location>
</feature>
<dbReference type="EMBL" id="NIGF01000011">
    <property type="protein sequence ID" value="PQV63486.1"/>
    <property type="molecule type" value="Genomic_DNA"/>
</dbReference>
<dbReference type="InParanoid" id="A0A2S8SRT5"/>
<dbReference type="InterPro" id="IPR045062">
    <property type="entry name" value="Cyt_c_biogenesis_CcsA/CcmC"/>
</dbReference>
<sequence length="212" mass="23315">MANIIAGIWVTAVIIAAFFVPEVKDLSATPIAFFHVPMAISMFGCFFIAAACGVAWLVTKNERADALSYAFGEVGFVAGIITFLTGLLFARVNWNAYWTGDPQQVGVLGTLFTYAALLTLRGAVDDERKKRNFWAVYALFGLLVACFGSYVYSRIVPPGSSLHPNGTLRSPDYKVVFTFSILGYLFALSRIALLRAQLEQTASKLRELAWDF</sequence>
<dbReference type="Pfam" id="PF01578">
    <property type="entry name" value="Cytochrom_C_asm"/>
    <property type="match status" value="1"/>
</dbReference>
<dbReference type="GO" id="GO:0017004">
    <property type="term" value="P:cytochrome complex assembly"/>
    <property type="evidence" value="ECO:0007669"/>
    <property type="project" value="UniProtKB-KW"/>
</dbReference>
<evidence type="ECO:0000256" key="8">
    <source>
        <dbReference type="ARBA" id="ARBA00023136"/>
    </source>
</evidence>
<dbReference type="Proteomes" id="UP000237684">
    <property type="component" value="Unassembled WGS sequence"/>
</dbReference>
<feature type="transmembrane region" description="Helical" evidence="9">
    <location>
        <begin position="70"/>
        <end position="90"/>
    </location>
</feature>
<evidence type="ECO:0000313" key="12">
    <source>
        <dbReference type="Proteomes" id="UP000237684"/>
    </source>
</evidence>
<gene>
    <name evidence="11" type="ORF">B1R32_11147</name>
</gene>
<feature type="transmembrane region" description="Helical" evidence="9">
    <location>
        <begin position="102"/>
        <end position="120"/>
    </location>
</feature>
<evidence type="ECO:0000256" key="1">
    <source>
        <dbReference type="ARBA" id="ARBA00002442"/>
    </source>
</evidence>
<feature type="transmembrane region" description="Helical" evidence="9">
    <location>
        <begin position="35"/>
        <end position="58"/>
    </location>
</feature>
<evidence type="ECO:0000256" key="3">
    <source>
        <dbReference type="ARBA" id="ARBA00005840"/>
    </source>
</evidence>
<evidence type="ECO:0000256" key="2">
    <source>
        <dbReference type="ARBA" id="ARBA00004141"/>
    </source>
</evidence>
<feature type="domain" description="Cytochrome c assembly protein" evidence="10">
    <location>
        <begin position="11"/>
        <end position="151"/>
    </location>
</feature>
<comment type="caution">
    <text evidence="11">The sequence shown here is derived from an EMBL/GenBank/DDBJ whole genome shotgun (WGS) entry which is preliminary data.</text>
</comment>
<organism evidence="11 12">
    <name type="scientific">Abditibacterium utsteinense</name>
    <dbReference type="NCBI Taxonomy" id="1960156"/>
    <lineage>
        <taxon>Bacteria</taxon>
        <taxon>Pseudomonadati</taxon>
        <taxon>Abditibacteriota</taxon>
        <taxon>Abditibacteriia</taxon>
        <taxon>Abditibacteriales</taxon>
        <taxon>Abditibacteriaceae</taxon>
        <taxon>Abditibacterium</taxon>
    </lineage>
</organism>
<keyword evidence="6" id="KW-0201">Cytochrome c-type biogenesis</keyword>
<dbReference type="GO" id="GO:0015232">
    <property type="term" value="F:heme transmembrane transporter activity"/>
    <property type="evidence" value="ECO:0007669"/>
    <property type="project" value="InterPro"/>
</dbReference>
<name>A0A2S8SRT5_9BACT</name>
<feature type="transmembrane region" description="Helical" evidence="9">
    <location>
        <begin position="173"/>
        <end position="194"/>
    </location>
</feature>
<keyword evidence="12" id="KW-1185">Reference proteome</keyword>
<evidence type="ECO:0000259" key="10">
    <source>
        <dbReference type="Pfam" id="PF01578"/>
    </source>
</evidence>
<dbReference type="OrthoDB" id="9814290at2"/>
<dbReference type="AlphaFoldDB" id="A0A2S8SRT5"/>
<evidence type="ECO:0000256" key="6">
    <source>
        <dbReference type="ARBA" id="ARBA00022748"/>
    </source>
</evidence>
<evidence type="ECO:0000256" key="5">
    <source>
        <dbReference type="ARBA" id="ARBA00022692"/>
    </source>
</evidence>
<comment type="similarity">
    <text evidence="3">Belongs to the CcmC/CycZ/HelC family.</text>
</comment>
<dbReference type="PANTHER" id="PTHR30071:SF1">
    <property type="entry name" value="CYTOCHROME B_B6 PROTEIN-RELATED"/>
    <property type="match status" value="1"/>
</dbReference>
<evidence type="ECO:0000256" key="4">
    <source>
        <dbReference type="ARBA" id="ARBA00016463"/>
    </source>
</evidence>
<proteinExistence type="inferred from homology"/>
<keyword evidence="7 9" id="KW-1133">Transmembrane helix</keyword>
<evidence type="ECO:0000256" key="9">
    <source>
        <dbReference type="SAM" id="Phobius"/>
    </source>
</evidence>
<comment type="function">
    <text evidence="1">Required for the export of heme to the periplasm for the biogenesis of c-type cytochromes.</text>
</comment>
<dbReference type="InterPro" id="IPR003557">
    <property type="entry name" value="Cyt_c_biogenesis_CcmC"/>
</dbReference>
<dbReference type="RefSeq" id="WP_106380371.1">
    <property type="nucleotide sequence ID" value="NZ_NIGF01000011.1"/>
</dbReference>
<reference evidence="11 12" key="1">
    <citation type="journal article" date="2018" name="Syst. Appl. Microbiol.">
        <title>Abditibacterium utsteinense sp. nov., the first cultivated member of candidate phylum FBP, isolated from ice-free Antarctic soil samples.</title>
        <authorList>
            <person name="Tahon G."/>
            <person name="Tytgat B."/>
            <person name="Lebbe L."/>
            <person name="Carlier A."/>
            <person name="Willems A."/>
        </authorList>
    </citation>
    <scope>NUCLEOTIDE SEQUENCE [LARGE SCALE GENOMIC DNA]</scope>
    <source>
        <strain evidence="11 12">LMG 29911</strain>
    </source>
</reference>
<dbReference type="PRINTS" id="PR01386">
    <property type="entry name" value="CCMCBIOGNSIS"/>
</dbReference>
<dbReference type="GO" id="GO:0005886">
    <property type="term" value="C:plasma membrane"/>
    <property type="evidence" value="ECO:0007669"/>
    <property type="project" value="TreeGrafter"/>
</dbReference>